<proteinExistence type="predicted"/>
<reference evidence="1 2" key="1">
    <citation type="submission" date="2021-01" db="EMBL/GenBank/DDBJ databases">
        <title>Whole genome shotgun sequence of Asanoa siamensis NBRC 107932.</title>
        <authorList>
            <person name="Komaki H."/>
            <person name="Tamura T."/>
        </authorList>
    </citation>
    <scope>NUCLEOTIDE SEQUENCE [LARGE SCALE GENOMIC DNA]</scope>
    <source>
        <strain evidence="1 2">NBRC 107932</strain>
    </source>
</reference>
<evidence type="ECO:0008006" key="3">
    <source>
        <dbReference type="Google" id="ProtNLM"/>
    </source>
</evidence>
<dbReference type="PROSITE" id="PS51257">
    <property type="entry name" value="PROKAR_LIPOPROTEIN"/>
    <property type="match status" value="1"/>
</dbReference>
<dbReference type="Gene3D" id="2.50.20.20">
    <property type="match status" value="1"/>
</dbReference>
<evidence type="ECO:0000313" key="2">
    <source>
        <dbReference type="Proteomes" id="UP000604117"/>
    </source>
</evidence>
<gene>
    <name evidence="1" type="ORF">Asi02nite_31160</name>
</gene>
<keyword evidence="2" id="KW-1185">Reference proteome</keyword>
<protein>
    <recommendedName>
        <fullName evidence="3">Lipoprotein LprG</fullName>
    </recommendedName>
</protein>
<name>A0ABQ4CRH9_9ACTN</name>
<organism evidence="1 2">
    <name type="scientific">Asanoa siamensis</name>
    <dbReference type="NCBI Taxonomy" id="926357"/>
    <lineage>
        <taxon>Bacteria</taxon>
        <taxon>Bacillati</taxon>
        <taxon>Actinomycetota</taxon>
        <taxon>Actinomycetes</taxon>
        <taxon>Micromonosporales</taxon>
        <taxon>Micromonosporaceae</taxon>
        <taxon>Asanoa</taxon>
    </lineage>
</organism>
<sequence>MRTVPIKWVIPVAVAAALLAGCGAKDDGGATPAAAATSASPTAAAGIADKPADEILADSRAAIKEAKSYRLKGSLVEEGETITMDLKLNGNEVMGKVSVGKDQGTVEILAVDGLQFIRPDAKFWTVNAGGEAGKTLVQMMGKKWAKISAKDQDLSDLFALANLDELLDAGGTVTKGETKQVNGVEAIALLDGGSTKDKLWIATTGEPYPVLLESETEGGSLAFSDFGKDQGIKAPAAKDVVDFDKLTGN</sequence>
<accession>A0ABQ4CRH9</accession>
<dbReference type="Proteomes" id="UP000604117">
    <property type="component" value="Unassembled WGS sequence"/>
</dbReference>
<comment type="caution">
    <text evidence="1">The sequence shown here is derived from an EMBL/GenBank/DDBJ whole genome shotgun (WGS) entry which is preliminary data.</text>
</comment>
<dbReference type="EMBL" id="BONE01000022">
    <property type="protein sequence ID" value="GIF73598.1"/>
    <property type="molecule type" value="Genomic_DNA"/>
</dbReference>
<evidence type="ECO:0000313" key="1">
    <source>
        <dbReference type="EMBL" id="GIF73598.1"/>
    </source>
</evidence>